<keyword evidence="3" id="KW-1185">Reference proteome</keyword>
<reference evidence="1" key="1">
    <citation type="submission" date="2020-08" db="EMBL/GenBank/DDBJ databases">
        <title>Multicomponent nature underlies the extraordinary mechanical properties of spider dragline silk.</title>
        <authorList>
            <person name="Kono N."/>
            <person name="Nakamura H."/>
            <person name="Mori M."/>
            <person name="Yoshida Y."/>
            <person name="Ohtoshi R."/>
            <person name="Malay A.D."/>
            <person name="Moran D.A.P."/>
            <person name="Tomita M."/>
            <person name="Numata K."/>
            <person name="Arakawa K."/>
        </authorList>
    </citation>
    <scope>NUCLEOTIDE SEQUENCE</scope>
</reference>
<evidence type="ECO:0000313" key="3">
    <source>
        <dbReference type="Proteomes" id="UP000886998"/>
    </source>
</evidence>
<dbReference type="AlphaFoldDB" id="A0A8X6J4J8"/>
<name>A0A8X6J4J8_9ARAC</name>
<evidence type="ECO:0000313" key="2">
    <source>
        <dbReference type="EMBL" id="GFY56286.1"/>
    </source>
</evidence>
<dbReference type="EMBL" id="BMAV01024583">
    <property type="protein sequence ID" value="GFS34308.1"/>
    <property type="molecule type" value="Genomic_DNA"/>
</dbReference>
<sequence>MDQVSRCRTRILAPVYLKRTRESNSEFNTNRTLMSLRVVCRLWGTCKSKIGDRIAETRDREDIEDQRSSSDVRQELTCKERLFMCWPDRDGENEWSLLEHSAMRRISVEPTPSREATTRRFHNG</sequence>
<accession>A0A8X6J4J8</accession>
<evidence type="ECO:0000313" key="1">
    <source>
        <dbReference type="EMBL" id="GFS34308.1"/>
    </source>
</evidence>
<dbReference type="EMBL" id="BMAV01010878">
    <property type="protein sequence ID" value="GFY56286.1"/>
    <property type="molecule type" value="Genomic_DNA"/>
</dbReference>
<dbReference type="Proteomes" id="UP000886998">
    <property type="component" value="Unassembled WGS sequence"/>
</dbReference>
<comment type="caution">
    <text evidence="1">The sequence shown here is derived from an EMBL/GenBank/DDBJ whole genome shotgun (WGS) entry which is preliminary data.</text>
</comment>
<gene>
    <name evidence="1" type="ORF">TNIN_360381</name>
    <name evidence="2" type="ORF">TNIN_428551</name>
</gene>
<proteinExistence type="predicted"/>
<organism evidence="1 3">
    <name type="scientific">Trichonephila inaurata madagascariensis</name>
    <dbReference type="NCBI Taxonomy" id="2747483"/>
    <lineage>
        <taxon>Eukaryota</taxon>
        <taxon>Metazoa</taxon>
        <taxon>Ecdysozoa</taxon>
        <taxon>Arthropoda</taxon>
        <taxon>Chelicerata</taxon>
        <taxon>Arachnida</taxon>
        <taxon>Araneae</taxon>
        <taxon>Araneomorphae</taxon>
        <taxon>Entelegynae</taxon>
        <taxon>Araneoidea</taxon>
        <taxon>Nephilidae</taxon>
        <taxon>Trichonephila</taxon>
        <taxon>Trichonephila inaurata</taxon>
    </lineage>
</organism>
<protein>
    <submittedName>
        <fullName evidence="1">Uncharacterized protein</fullName>
    </submittedName>
</protein>